<dbReference type="InterPro" id="IPR010998">
    <property type="entry name" value="Integrase_recombinase_N"/>
</dbReference>
<dbReference type="PROSITE" id="PS51898">
    <property type="entry name" value="TYR_RECOMBINASE"/>
    <property type="match status" value="1"/>
</dbReference>
<comment type="caution">
    <text evidence="8">The sequence shown here is derived from an EMBL/GenBank/DDBJ whole genome shotgun (WGS) entry which is preliminary data.</text>
</comment>
<evidence type="ECO:0000313" key="8">
    <source>
        <dbReference type="EMBL" id="MFC0475347.1"/>
    </source>
</evidence>
<evidence type="ECO:0000256" key="4">
    <source>
        <dbReference type="ARBA" id="ARBA00023172"/>
    </source>
</evidence>
<keyword evidence="4" id="KW-0233">DNA recombination</keyword>
<dbReference type="Pfam" id="PF00589">
    <property type="entry name" value="Phage_integrase"/>
    <property type="match status" value="1"/>
</dbReference>
<feature type="domain" description="Tyr recombinase" evidence="6">
    <location>
        <begin position="102"/>
        <end position="269"/>
    </location>
</feature>
<reference evidence="8 9" key="1">
    <citation type="submission" date="2024-09" db="EMBL/GenBank/DDBJ databases">
        <authorList>
            <person name="Sun Q."/>
            <person name="Mori K."/>
        </authorList>
    </citation>
    <scope>NUCLEOTIDE SEQUENCE [LARGE SCALE GENOMIC DNA]</scope>
    <source>
        <strain evidence="8 9">CGMCC 1.9126</strain>
    </source>
</reference>
<dbReference type="InterPro" id="IPR050090">
    <property type="entry name" value="Tyrosine_recombinase_XerCD"/>
</dbReference>
<dbReference type="Gene3D" id="1.10.443.10">
    <property type="entry name" value="Intergrase catalytic core"/>
    <property type="match status" value="1"/>
</dbReference>
<dbReference type="EMBL" id="JBHLUU010000026">
    <property type="protein sequence ID" value="MFC0475347.1"/>
    <property type="molecule type" value="Genomic_DNA"/>
</dbReference>
<dbReference type="PANTHER" id="PTHR30349">
    <property type="entry name" value="PHAGE INTEGRASE-RELATED"/>
    <property type="match status" value="1"/>
</dbReference>
<dbReference type="RefSeq" id="WP_160549929.1">
    <property type="nucleotide sequence ID" value="NZ_JBHLUU010000026.1"/>
</dbReference>
<evidence type="ECO:0000259" key="7">
    <source>
        <dbReference type="PROSITE" id="PS51900"/>
    </source>
</evidence>
<evidence type="ECO:0000313" key="9">
    <source>
        <dbReference type="Proteomes" id="UP001589738"/>
    </source>
</evidence>
<gene>
    <name evidence="8" type="ORF">ACFFHF_08790</name>
</gene>
<evidence type="ECO:0000256" key="1">
    <source>
        <dbReference type="ARBA" id="ARBA00008857"/>
    </source>
</evidence>
<dbReference type="InterPro" id="IPR004107">
    <property type="entry name" value="Integrase_SAM-like_N"/>
</dbReference>
<feature type="domain" description="Core-binding (CB)" evidence="7">
    <location>
        <begin position="1"/>
        <end position="85"/>
    </location>
</feature>
<keyword evidence="3 5" id="KW-0238">DNA-binding</keyword>
<dbReference type="SUPFAM" id="SSF56349">
    <property type="entry name" value="DNA breaking-rejoining enzymes"/>
    <property type="match status" value="1"/>
</dbReference>
<dbReference type="InterPro" id="IPR002104">
    <property type="entry name" value="Integrase_catalytic"/>
</dbReference>
<keyword evidence="2" id="KW-0229">DNA integration</keyword>
<proteinExistence type="inferred from homology"/>
<keyword evidence="9" id="KW-1185">Reference proteome</keyword>
<protein>
    <submittedName>
        <fullName evidence="8">Tyrosine-type recombinase/integrase</fullName>
    </submittedName>
</protein>
<comment type="similarity">
    <text evidence="1">Belongs to the 'phage' integrase family.</text>
</comment>
<dbReference type="Gene3D" id="1.10.150.130">
    <property type="match status" value="1"/>
</dbReference>
<dbReference type="InterPro" id="IPR044068">
    <property type="entry name" value="CB"/>
</dbReference>
<evidence type="ECO:0000256" key="5">
    <source>
        <dbReference type="PROSITE-ProRule" id="PRU01248"/>
    </source>
</evidence>
<dbReference type="InterPro" id="IPR011010">
    <property type="entry name" value="DNA_brk_join_enz"/>
</dbReference>
<dbReference type="Pfam" id="PF02899">
    <property type="entry name" value="Phage_int_SAM_1"/>
    <property type="match status" value="1"/>
</dbReference>
<sequence>MQETNVLDQFTEWLKQVGKSPSTVSTYQREIQKYQDWLQQYSIYLEDISQKDVQSYVSFLEQQGKSPVTIDKILGAIRTFAKFLKKPDIIIDIAVVPVEKKEEIEVLTPLECEQLFREVKKDGHNRNIAIVYLLLHTGIRVSELCSLNKSDIDFERNLVLVKHNSTGEERAIPLSDDSRTYLQRHIELNRIEDALFVSKSNERLSERSVQYMLKKYQVNPHKLRHTFCQLLVDKGVALEIVSELAGHKDINVTKRYAKSRMKQLELEKAIQNTFSNDTLG</sequence>
<dbReference type="PANTHER" id="PTHR30349:SF41">
    <property type="entry name" value="INTEGRASE_RECOMBINASE PROTEIN MJ0367-RELATED"/>
    <property type="match status" value="1"/>
</dbReference>
<dbReference type="PROSITE" id="PS51900">
    <property type="entry name" value="CB"/>
    <property type="match status" value="1"/>
</dbReference>
<evidence type="ECO:0000259" key="6">
    <source>
        <dbReference type="PROSITE" id="PS51898"/>
    </source>
</evidence>
<accession>A0ABV6KPT6</accession>
<dbReference type="InterPro" id="IPR013762">
    <property type="entry name" value="Integrase-like_cat_sf"/>
</dbReference>
<evidence type="ECO:0000256" key="3">
    <source>
        <dbReference type="ARBA" id="ARBA00023125"/>
    </source>
</evidence>
<organism evidence="8 9">
    <name type="scientific">Robertmurraya beringensis</name>
    <dbReference type="NCBI Taxonomy" id="641660"/>
    <lineage>
        <taxon>Bacteria</taxon>
        <taxon>Bacillati</taxon>
        <taxon>Bacillota</taxon>
        <taxon>Bacilli</taxon>
        <taxon>Bacillales</taxon>
        <taxon>Bacillaceae</taxon>
        <taxon>Robertmurraya</taxon>
    </lineage>
</organism>
<evidence type="ECO:0000256" key="2">
    <source>
        <dbReference type="ARBA" id="ARBA00022908"/>
    </source>
</evidence>
<dbReference type="Proteomes" id="UP001589738">
    <property type="component" value="Unassembled WGS sequence"/>
</dbReference>
<name>A0ABV6KPT6_9BACI</name>